<evidence type="ECO:0000256" key="1">
    <source>
        <dbReference type="ARBA" id="ARBA00022603"/>
    </source>
</evidence>
<dbReference type="SUPFAM" id="SSF53335">
    <property type="entry name" value="S-adenosyl-L-methionine-dependent methyltransferases"/>
    <property type="match status" value="1"/>
</dbReference>
<dbReference type="Gene3D" id="3.40.50.12710">
    <property type="match status" value="1"/>
</dbReference>
<accession>A0A941JUN8</accession>
<name>A0A941JUN8_9CHRO</name>
<dbReference type="AlphaFoldDB" id="A0A941JUN8"/>
<dbReference type="PANTHER" id="PTHR12049">
    <property type="entry name" value="PROTEIN ARGININE METHYLTRANSFERASE NDUFAF7, MITOCHONDRIAL"/>
    <property type="match status" value="1"/>
</dbReference>
<dbReference type="InterPro" id="IPR029063">
    <property type="entry name" value="SAM-dependent_MTases_sf"/>
</dbReference>
<dbReference type="GO" id="GO:0035243">
    <property type="term" value="F:protein-arginine omega-N symmetric methyltransferase activity"/>
    <property type="evidence" value="ECO:0007669"/>
    <property type="project" value="TreeGrafter"/>
</dbReference>
<proteinExistence type="predicted"/>
<organism evidence="3 4">
    <name type="scientific">Gomphosphaeria aponina SAG 52.96 = DSM 107014</name>
    <dbReference type="NCBI Taxonomy" id="1521640"/>
    <lineage>
        <taxon>Bacteria</taxon>
        <taxon>Bacillati</taxon>
        <taxon>Cyanobacteriota</taxon>
        <taxon>Cyanophyceae</taxon>
        <taxon>Oscillatoriophycideae</taxon>
        <taxon>Chroococcales</taxon>
        <taxon>Gomphosphaeriaceae</taxon>
        <taxon>Gomphosphaeria</taxon>
    </lineage>
</organism>
<evidence type="ECO:0000256" key="2">
    <source>
        <dbReference type="ARBA" id="ARBA00022679"/>
    </source>
</evidence>
<dbReference type="InterPro" id="IPR038375">
    <property type="entry name" value="NDUFAF7_sf"/>
</dbReference>
<keyword evidence="1 3" id="KW-0489">Methyltransferase</keyword>
<dbReference type="PANTHER" id="PTHR12049:SF7">
    <property type="entry name" value="PROTEIN ARGININE METHYLTRANSFERASE NDUFAF7, MITOCHONDRIAL"/>
    <property type="match status" value="1"/>
</dbReference>
<protein>
    <submittedName>
        <fullName evidence="3">Class I SAM-dependent methyltransferase</fullName>
    </submittedName>
</protein>
<comment type="caution">
    <text evidence="3">The sequence shown here is derived from an EMBL/GenBank/DDBJ whole genome shotgun (WGS) entry which is preliminary data.</text>
</comment>
<dbReference type="Pfam" id="PF02636">
    <property type="entry name" value="Methyltransf_28"/>
    <property type="match status" value="1"/>
</dbReference>
<evidence type="ECO:0000313" key="4">
    <source>
        <dbReference type="Proteomes" id="UP000767446"/>
    </source>
</evidence>
<reference evidence="3" key="1">
    <citation type="submission" date="2021-02" db="EMBL/GenBank/DDBJ databases">
        <title>Metagenome analyses of Stigonema ocellatum DSM 106950, Chlorogloea purpurea SAG 13.99 and Gomphosphaeria aponina DSM 107014.</title>
        <authorList>
            <person name="Marter P."/>
            <person name="Huang S."/>
        </authorList>
    </citation>
    <scope>NUCLEOTIDE SEQUENCE</scope>
    <source>
        <strain evidence="3">JP213</strain>
    </source>
</reference>
<keyword evidence="2" id="KW-0808">Transferase</keyword>
<gene>
    <name evidence="3" type="ORF">DSM107014_04805</name>
</gene>
<dbReference type="InterPro" id="IPR003788">
    <property type="entry name" value="NDUFAF7"/>
</dbReference>
<dbReference type="Proteomes" id="UP000767446">
    <property type="component" value="Unassembled WGS sequence"/>
</dbReference>
<sequence length="383" mass="43741">MSIKNLIREKIVQSPNQRITFAEYMEIVLYHPQYGYYGSGKVKIGARGDFFTSSSLGADFGELLAEQFVEMWEIIGHPAPFTLVEMGAGTGILAQDILAYVQQKYPDFFKNIEYIIIEQSEGLRKQQQNLLQEWEKKVSFFSNLKEMAAESIIGCCFSNELIDAFPVHRIKIMGGKIEEIYVSYVEEQLVEVSGKPSTNQLIEYFNLVEIELSSKAYPDGYCTEVNLAALTWLETVARCLKRGYVLTIDYGYSAQNYYHPQRYQGTLQCYYHHRCHNNPYVNIGEQDITTHADFTALEYQGKLWGLEPVGKTKQGMFLMALGLGARLTALASGKFTFMEVIERRDALHQLINPTGLGKFAVLLQSKRLREHEKKMLKGFNLSE</sequence>
<dbReference type="EMBL" id="JADQBC010000023">
    <property type="protein sequence ID" value="MBR8827215.1"/>
    <property type="molecule type" value="Genomic_DNA"/>
</dbReference>
<evidence type="ECO:0000313" key="3">
    <source>
        <dbReference type="EMBL" id="MBR8827215.1"/>
    </source>
</evidence>
<dbReference type="GO" id="GO:0032259">
    <property type="term" value="P:methylation"/>
    <property type="evidence" value="ECO:0007669"/>
    <property type="project" value="UniProtKB-KW"/>
</dbReference>